<feature type="domain" description="HTH araC/xylS-type" evidence="4">
    <location>
        <begin position="197"/>
        <end position="295"/>
    </location>
</feature>
<evidence type="ECO:0000313" key="6">
    <source>
        <dbReference type="Proteomes" id="UP001589818"/>
    </source>
</evidence>
<dbReference type="SMART" id="SM00342">
    <property type="entry name" value="HTH_ARAC"/>
    <property type="match status" value="1"/>
</dbReference>
<proteinExistence type="predicted"/>
<keyword evidence="2" id="KW-0238">DNA-binding</keyword>
<organism evidence="5 6">
    <name type="scientific">Paenibacillus mendelii</name>
    <dbReference type="NCBI Taxonomy" id="206163"/>
    <lineage>
        <taxon>Bacteria</taxon>
        <taxon>Bacillati</taxon>
        <taxon>Bacillota</taxon>
        <taxon>Bacilli</taxon>
        <taxon>Bacillales</taxon>
        <taxon>Paenibacillaceae</taxon>
        <taxon>Paenibacillus</taxon>
    </lineage>
</organism>
<dbReference type="RefSeq" id="WP_204818758.1">
    <property type="nucleotide sequence ID" value="NZ_JANHOF010000005.1"/>
</dbReference>
<dbReference type="InterPro" id="IPR009057">
    <property type="entry name" value="Homeodomain-like_sf"/>
</dbReference>
<dbReference type="PRINTS" id="PR00032">
    <property type="entry name" value="HTHARAC"/>
</dbReference>
<reference evidence="5 6" key="1">
    <citation type="submission" date="2024-09" db="EMBL/GenBank/DDBJ databases">
        <authorList>
            <person name="Sun Q."/>
            <person name="Mori K."/>
        </authorList>
    </citation>
    <scope>NUCLEOTIDE SEQUENCE [LARGE SCALE GENOMIC DNA]</scope>
    <source>
        <strain evidence="5 6">CCM 4839</strain>
    </source>
</reference>
<dbReference type="PANTHER" id="PTHR43280">
    <property type="entry name" value="ARAC-FAMILY TRANSCRIPTIONAL REGULATOR"/>
    <property type="match status" value="1"/>
</dbReference>
<keyword evidence="3" id="KW-0804">Transcription</keyword>
<keyword evidence="1" id="KW-0805">Transcription regulation</keyword>
<dbReference type="EMBL" id="JBHLVF010000023">
    <property type="protein sequence ID" value="MFC0392820.1"/>
    <property type="molecule type" value="Genomic_DNA"/>
</dbReference>
<dbReference type="PANTHER" id="PTHR43280:SF28">
    <property type="entry name" value="HTH-TYPE TRANSCRIPTIONAL ACTIVATOR RHAS"/>
    <property type="match status" value="1"/>
</dbReference>
<dbReference type="InterPro" id="IPR037923">
    <property type="entry name" value="HTH-like"/>
</dbReference>
<dbReference type="SUPFAM" id="SSF46689">
    <property type="entry name" value="Homeodomain-like"/>
    <property type="match status" value="2"/>
</dbReference>
<sequence length="297" mass="35273">MEERIVSRDYLKELRFPFYIMRCTHNTSNVPKMHSHDFVELVYVIKGEALHCFEGDVYPLKAGDVFIINPNENHTFEFSEGQEIEIVNCLFLPDLIHDACLRELGVDDSMDYFYVLPFLSPDERFHHRLKLSERETSAILQLLEYMMHEWDMKRTGYTTLIRLKLVELFIQLSRIYKDWVSSNRDDSKRRSNHLLVQRINGFLERHYDEKLCVTDLGEMFNISNRQLNRVFKQETGLTVVERVHHIRIEHAKQMLKESEEKVLHVAQKVGYDDPAFFSHLFRRYVGCSPGKFRGHGK</sequence>
<evidence type="ECO:0000259" key="4">
    <source>
        <dbReference type="PROSITE" id="PS01124"/>
    </source>
</evidence>
<evidence type="ECO:0000313" key="5">
    <source>
        <dbReference type="EMBL" id="MFC0392820.1"/>
    </source>
</evidence>
<evidence type="ECO:0000256" key="1">
    <source>
        <dbReference type="ARBA" id="ARBA00023015"/>
    </source>
</evidence>
<dbReference type="InterPro" id="IPR003313">
    <property type="entry name" value="AraC-bd"/>
</dbReference>
<dbReference type="Proteomes" id="UP001589818">
    <property type="component" value="Unassembled WGS sequence"/>
</dbReference>
<dbReference type="InterPro" id="IPR014710">
    <property type="entry name" value="RmlC-like_jellyroll"/>
</dbReference>
<dbReference type="Gene3D" id="2.60.120.10">
    <property type="entry name" value="Jelly Rolls"/>
    <property type="match status" value="1"/>
</dbReference>
<accession>A0ABV6JAA9</accession>
<dbReference type="InterPro" id="IPR020449">
    <property type="entry name" value="Tscrpt_reg_AraC-type_HTH"/>
</dbReference>
<protein>
    <submittedName>
        <fullName evidence="5">Helix-turn-helix domain-containing protein</fullName>
    </submittedName>
</protein>
<evidence type="ECO:0000256" key="2">
    <source>
        <dbReference type="ARBA" id="ARBA00023125"/>
    </source>
</evidence>
<name>A0ABV6JAA9_9BACL</name>
<dbReference type="SUPFAM" id="SSF51215">
    <property type="entry name" value="Regulatory protein AraC"/>
    <property type="match status" value="1"/>
</dbReference>
<dbReference type="Pfam" id="PF02311">
    <property type="entry name" value="AraC_binding"/>
    <property type="match status" value="1"/>
</dbReference>
<keyword evidence="6" id="KW-1185">Reference proteome</keyword>
<evidence type="ECO:0000256" key="3">
    <source>
        <dbReference type="ARBA" id="ARBA00023163"/>
    </source>
</evidence>
<dbReference type="PROSITE" id="PS01124">
    <property type="entry name" value="HTH_ARAC_FAMILY_2"/>
    <property type="match status" value="1"/>
</dbReference>
<dbReference type="InterPro" id="IPR018060">
    <property type="entry name" value="HTH_AraC"/>
</dbReference>
<comment type="caution">
    <text evidence="5">The sequence shown here is derived from an EMBL/GenBank/DDBJ whole genome shotgun (WGS) entry which is preliminary data.</text>
</comment>
<dbReference type="Gene3D" id="1.10.10.60">
    <property type="entry name" value="Homeodomain-like"/>
    <property type="match status" value="2"/>
</dbReference>
<gene>
    <name evidence="5" type="ORF">ACFFJ8_15725</name>
</gene>
<dbReference type="Pfam" id="PF12833">
    <property type="entry name" value="HTH_18"/>
    <property type="match status" value="1"/>
</dbReference>